<comment type="caution">
    <text evidence="1">The sequence shown here is derived from an EMBL/GenBank/DDBJ whole genome shotgun (WGS) entry which is preliminary data.</text>
</comment>
<evidence type="ECO:0000313" key="2">
    <source>
        <dbReference type="Proteomes" id="UP000055024"/>
    </source>
</evidence>
<organism evidence="1 2">
    <name type="scientific">Trichinella zimbabwensis</name>
    <dbReference type="NCBI Taxonomy" id="268475"/>
    <lineage>
        <taxon>Eukaryota</taxon>
        <taxon>Metazoa</taxon>
        <taxon>Ecdysozoa</taxon>
        <taxon>Nematoda</taxon>
        <taxon>Enoplea</taxon>
        <taxon>Dorylaimia</taxon>
        <taxon>Trichinellida</taxon>
        <taxon>Trichinellidae</taxon>
        <taxon>Trichinella</taxon>
    </lineage>
</organism>
<protein>
    <submittedName>
        <fullName evidence="1">Uncharacterized protein</fullName>
    </submittedName>
</protein>
<name>A0A0V1GIU2_9BILA</name>
<proteinExistence type="predicted"/>
<dbReference type="EMBL" id="JYDP01001573">
    <property type="protein sequence ID" value="KRY98120.1"/>
    <property type="molecule type" value="Genomic_DNA"/>
</dbReference>
<gene>
    <name evidence="1" type="ORF">T11_12305</name>
</gene>
<evidence type="ECO:0000313" key="1">
    <source>
        <dbReference type="EMBL" id="KRY98120.1"/>
    </source>
</evidence>
<keyword evidence="2" id="KW-1185">Reference proteome</keyword>
<accession>A0A0V1GIU2</accession>
<dbReference type="Proteomes" id="UP000055024">
    <property type="component" value="Unassembled WGS sequence"/>
</dbReference>
<sequence length="54" mass="6343">MPLKRYFKENVAEYIKKIVHTKPKSTFARFNQVGSRHVNQANDRPDIDKAAMPR</sequence>
<reference evidence="1 2" key="1">
    <citation type="submission" date="2015-01" db="EMBL/GenBank/DDBJ databases">
        <title>Evolution of Trichinella species and genotypes.</title>
        <authorList>
            <person name="Korhonen P.K."/>
            <person name="Edoardo P."/>
            <person name="Giuseppe L.R."/>
            <person name="Gasser R.B."/>
        </authorList>
    </citation>
    <scope>NUCLEOTIDE SEQUENCE [LARGE SCALE GENOMIC DNA]</scope>
    <source>
        <strain evidence="1">ISS1029</strain>
    </source>
</reference>
<dbReference type="AlphaFoldDB" id="A0A0V1GIU2"/>